<evidence type="ECO:0000256" key="9">
    <source>
        <dbReference type="ARBA" id="ARBA00023237"/>
    </source>
</evidence>
<protein>
    <submittedName>
        <fullName evidence="15">Outer membrane TonB-dependent transporter, utilization system for glycans and polysaccharides (PUL), SusC family</fullName>
    </submittedName>
</protein>
<reference evidence="15" key="1">
    <citation type="submission" date="2020-02" db="EMBL/GenBank/DDBJ databases">
        <authorList>
            <person name="Meier V. D."/>
        </authorList>
    </citation>
    <scope>NUCLEOTIDE SEQUENCE</scope>
    <source>
        <strain evidence="15">AVDCRST_MAG40</strain>
    </source>
</reference>
<feature type="domain" description="TonB-dependent receptor plug" evidence="14">
    <location>
        <begin position="117"/>
        <end position="246"/>
    </location>
</feature>
<dbReference type="Gene3D" id="2.40.170.20">
    <property type="entry name" value="TonB-dependent receptor, beta-barrel domain"/>
    <property type="match status" value="1"/>
</dbReference>
<dbReference type="EMBL" id="CADCTX010000451">
    <property type="protein sequence ID" value="CAA9320252.1"/>
    <property type="molecule type" value="Genomic_DNA"/>
</dbReference>
<keyword evidence="6 11" id="KW-0798">TonB box</keyword>
<comment type="similarity">
    <text evidence="10 11">Belongs to the TonB-dependent receptor family.</text>
</comment>
<dbReference type="GO" id="GO:0009279">
    <property type="term" value="C:cell outer membrane"/>
    <property type="evidence" value="ECO:0007669"/>
    <property type="project" value="UniProtKB-SubCell"/>
</dbReference>
<dbReference type="PROSITE" id="PS52016">
    <property type="entry name" value="TONB_DEPENDENT_REC_3"/>
    <property type="match status" value="1"/>
</dbReference>
<keyword evidence="7 10" id="KW-0472">Membrane</keyword>
<keyword evidence="8" id="KW-0675">Receptor</keyword>
<evidence type="ECO:0000256" key="3">
    <source>
        <dbReference type="ARBA" id="ARBA00022452"/>
    </source>
</evidence>
<evidence type="ECO:0000256" key="4">
    <source>
        <dbReference type="ARBA" id="ARBA00022692"/>
    </source>
</evidence>
<feature type="region of interest" description="Disordered" evidence="12">
    <location>
        <begin position="684"/>
        <end position="703"/>
    </location>
</feature>
<dbReference type="AlphaFoldDB" id="A0A6J4L3B2"/>
<proteinExistence type="inferred from homology"/>
<dbReference type="Pfam" id="PF00593">
    <property type="entry name" value="TonB_dep_Rec_b-barrel"/>
    <property type="match status" value="1"/>
</dbReference>
<dbReference type="InterPro" id="IPR023996">
    <property type="entry name" value="TonB-dep_OMP_SusC/RagA"/>
</dbReference>
<name>A0A6J4L3B2_9BACT</name>
<accession>A0A6J4L3B2</accession>
<keyword evidence="2 10" id="KW-0813">Transport</keyword>
<dbReference type="SUPFAM" id="SSF49464">
    <property type="entry name" value="Carboxypeptidase regulatory domain-like"/>
    <property type="match status" value="1"/>
</dbReference>
<dbReference type="InterPro" id="IPR039426">
    <property type="entry name" value="TonB-dep_rcpt-like"/>
</dbReference>
<evidence type="ECO:0000256" key="12">
    <source>
        <dbReference type="SAM" id="MobiDB-lite"/>
    </source>
</evidence>
<dbReference type="Gene3D" id="2.60.40.1120">
    <property type="entry name" value="Carboxypeptidase-like, regulatory domain"/>
    <property type="match status" value="1"/>
</dbReference>
<evidence type="ECO:0000256" key="2">
    <source>
        <dbReference type="ARBA" id="ARBA00022448"/>
    </source>
</evidence>
<comment type="subcellular location">
    <subcellularLocation>
        <location evidence="1 10">Cell outer membrane</location>
        <topology evidence="1 10">Multi-pass membrane protein</topology>
    </subcellularLocation>
</comment>
<dbReference type="Pfam" id="PF13715">
    <property type="entry name" value="CarbopepD_reg_2"/>
    <property type="match status" value="1"/>
</dbReference>
<dbReference type="InterPro" id="IPR036942">
    <property type="entry name" value="Beta-barrel_TonB_sf"/>
</dbReference>
<keyword evidence="4 10" id="KW-0812">Transmembrane</keyword>
<evidence type="ECO:0000259" key="13">
    <source>
        <dbReference type="Pfam" id="PF00593"/>
    </source>
</evidence>
<sequence length="1030" mass="109258">MLVAQGVPAAAGAGRGTSSIQGTITEAGTGRALADVQVSIAGTQLGAITSATGAYTITGVPAGAQVVRIRRIGYSPLERPVTVAEGETARLDVTLATAATELDRVVVTGTGTNATRRTLGNAITQLDVADITQRATVTNVTEVLQSRTPGVTLIPGSGTAGTAADIRIRGTSSLSGSNRPIFFIDGVRFYDGAGGNFGPSGAGTGGSFSQGVSALDAVSPQDIESIEVIKGPAAATLYGADAAGGVIQIITKKGARNQGRVSWTAKAEGGGSAWALPTLTNYTTCTQARADSLITAGDDQGQPLYPGCQGRVGEVLSGDPLRDDPAAMRTGGYQNYNLSARGGADRYTFYLSGDFTDEQGVFANNASRRASGRANFSYAATERFDFAVNGAYIRGELSLPLSDDAAGGLLFSTTRGKPGLATYNGLARTNTRGFRALLPETSNNYDNRLDSDRFTTGVTANFRPLSWFRNRFTAGLDYYSPLATISYPPGGLDEQTGDFPAGLLAQRTPQTRVVTFDYAGTIANALPRQFTSELTFGAQGIRTRTLELSGTATGLPSPEFVLLQSATTVSASSDLRAQASLGYYAQEQIGFANRLFVTGAVRMDNNSAFGSDLKRVFYPKASLSYVVSEEPALAGLFDRVGADNFKLRLAYGQAGRAPLPFTADRTYGSVRVVNAVTSTGSQSVVSGLQQGSPGNANLKPERGTEGEYGFDASFLEGRLGLEFTGYNKRTTDALVNISNAPSTGFTAGRFINFGTIDNRGIELGLTGTPVRTANFGWDARLNYSTNRNRMVKLNQAGITQFVPFNPYAPTAFPTQLIREGTPIAAFYAVDALRNPDGSYALTPTGGIQVDTTLRYVGPALPTYEGAFSSTFTLFRNFRLYGLIDFKGGNYLFNQRARARSQTAQRNDLRFNDPSRPLTSADSAYYSSLNITAPWIEAADFVKLRDLSLSYTLPQALVGRLGRGTGATFTVAAHNLGFLSKKYSGLDPEVNFFGQGTLNFIGNTNFVSFIRTDSYTIPMTRRVTASLLLNF</sequence>
<dbReference type="PANTHER" id="PTHR30069">
    <property type="entry name" value="TONB-DEPENDENT OUTER MEMBRANE RECEPTOR"/>
    <property type="match status" value="1"/>
</dbReference>
<organism evidence="15">
    <name type="scientific">uncultured Gemmatimonadaceae bacterium</name>
    <dbReference type="NCBI Taxonomy" id="246130"/>
    <lineage>
        <taxon>Bacteria</taxon>
        <taxon>Pseudomonadati</taxon>
        <taxon>Gemmatimonadota</taxon>
        <taxon>Gemmatimonadia</taxon>
        <taxon>Gemmatimonadales</taxon>
        <taxon>Gemmatimonadaceae</taxon>
        <taxon>environmental samples</taxon>
    </lineage>
</organism>
<keyword evidence="3 10" id="KW-1134">Transmembrane beta strand</keyword>
<dbReference type="InterPro" id="IPR008969">
    <property type="entry name" value="CarboxyPept-like_regulatory"/>
</dbReference>
<dbReference type="Pfam" id="PF07715">
    <property type="entry name" value="Plug"/>
    <property type="match status" value="1"/>
</dbReference>
<dbReference type="PANTHER" id="PTHR30069:SF29">
    <property type="entry name" value="HEMOGLOBIN AND HEMOGLOBIN-HAPTOGLOBIN-BINDING PROTEIN 1-RELATED"/>
    <property type="match status" value="1"/>
</dbReference>
<dbReference type="Gene3D" id="2.170.130.10">
    <property type="entry name" value="TonB-dependent receptor, plug domain"/>
    <property type="match status" value="1"/>
</dbReference>
<dbReference type="InterPro" id="IPR037066">
    <property type="entry name" value="Plug_dom_sf"/>
</dbReference>
<dbReference type="SUPFAM" id="SSF56935">
    <property type="entry name" value="Porins"/>
    <property type="match status" value="1"/>
</dbReference>
<dbReference type="GO" id="GO:0044718">
    <property type="term" value="P:siderophore transmembrane transport"/>
    <property type="evidence" value="ECO:0007669"/>
    <property type="project" value="TreeGrafter"/>
</dbReference>
<evidence type="ECO:0000256" key="11">
    <source>
        <dbReference type="RuleBase" id="RU003357"/>
    </source>
</evidence>
<evidence type="ECO:0000256" key="5">
    <source>
        <dbReference type="ARBA" id="ARBA00022729"/>
    </source>
</evidence>
<dbReference type="NCBIfam" id="TIGR04056">
    <property type="entry name" value="OMP_RagA_SusC"/>
    <property type="match status" value="1"/>
</dbReference>
<evidence type="ECO:0000256" key="10">
    <source>
        <dbReference type="PROSITE-ProRule" id="PRU01360"/>
    </source>
</evidence>
<evidence type="ECO:0000256" key="7">
    <source>
        <dbReference type="ARBA" id="ARBA00023136"/>
    </source>
</evidence>
<feature type="domain" description="TonB-dependent receptor-like beta-barrel" evidence="13">
    <location>
        <begin position="423"/>
        <end position="975"/>
    </location>
</feature>
<evidence type="ECO:0000256" key="6">
    <source>
        <dbReference type="ARBA" id="ARBA00023077"/>
    </source>
</evidence>
<keyword evidence="5" id="KW-0732">Signal</keyword>
<evidence type="ECO:0000256" key="8">
    <source>
        <dbReference type="ARBA" id="ARBA00023170"/>
    </source>
</evidence>
<dbReference type="GO" id="GO:0015344">
    <property type="term" value="F:siderophore uptake transmembrane transporter activity"/>
    <property type="evidence" value="ECO:0007669"/>
    <property type="project" value="TreeGrafter"/>
</dbReference>
<dbReference type="InterPro" id="IPR000531">
    <property type="entry name" value="Beta-barrel_TonB"/>
</dbReference>
<keyword evidence="9 10" id="KW-0998">Cell outer membrane</keyword>
<evidence type="ECO:0000313" key="15">
    <source>
        <dbReference type="EMBL" id="CAA9320252.1"/>
    </source>
</evidence>
<evidence type="ECO:0000256" key="1">
    <source>
        <dbReference type="ARBA" id="ARBA00004571"/>
    </source>
</evidence>
<dbReference type="InterPro" id="IPR012910">
    <property type="entry name" value="Plug_dom"/>
</dbReference>
<evidence type="ECO:0000259" key="14">
    <source>
        <dbReference type="Pfam" id="PF07715"/>
    </source>
</evidence>
<gene>
    <name evidence="15" type="ORF">AVDCRST_MAG40-1427</name>
</gene>